<proteinExistence type="predicted"/>
<dbReference type="Proteomes" id="UP000245523">
    <property type="component" value="Unassembled WGS sequence"/>
</dbReference>
<evidence type="ECO:0000313" key="2">
    <source>
        <dbReference type="Proteomes" id="UP000245523"/>
    </source>
</evidence>
<gene>
    <name evidence="1" type="ORF">B0H50_13029</name>
</gene>
<name>A0ABX5LIA7_9BACT</name>
<evidence type="ECO:0000313" key="1">
    <source>
        <dbReference type="EMBL" id="PWK93204.1"/>
    </source>
</evidence>
<keyword evidence="2" id="KW-1185">Reference proteome</keyword>
<protein>
    <submittedName>
        <fullName evidence="1">Uncharacterized protein</fullName>
    </submittedName>
</protein>
<accession>A0ABX5LIA7</accession>
<sequence length="123" mass="14611">MMNTQMNSVVVWTQHAMQRAAERLIPSDLANLGLAFCKKVTRGHYIFHGRKDMNARDYQQLDPRIKKKVDKMHRDICFVIEENTLLTIFYVENRVNKKFSQITKHKEKQNATRREWMNLAKAC</sequence>
<organism evidence="1 2">
    <name type="scientific">Hallerella porci</name>
    <dbReference type="NCBI Taxonomy" id="1945871"/>
    <lineage>
        <taxon>Bacteria</taxon>
        <taxon>Pseudomonadati</taxon>
        <taxon>Fibrobacterota</taxon>
        <taxon>Fibrobacteria</taxon>
        <taxon>Fibrobacterales</taxon>
        <taxon>Fibrobacteraceae</taxon>
        <taxon>Hallerella</taxon>
    </lineage>
</organism>
<reference evidence="1 2" key="1">
    <citation type="submission" date="2018-05" db="EMBL/GenBank/DDBJ databases">
        <title>Animal gut microbial communities from fecal samples from Wisconsin, USA.</title>
        <authorList>
            <person name="Neumann A."/>
        </authorList>
    </citation>
    <scope>NUCLEOTIDE SEQUENCE [LARGE SCALE GENOMIC DNA]</scope>
    <source>
        <strain evidence="1 2">UWS4</strain>
    </source>
</reference>
<comment type="caution">
    <text evidence="1">The sequence shown here is derived from an EMBL/GenBank/DDBJ whole genome shotgun (WGS) entry which is preliminary data.</text>
</comment>
<dbReference type="EMBL" id="QGHD01000030">
    <property type="protein sequence ID" value="PWK93204.1"/>
    <property type="molecule type" value="Genomic_DNA"/>
</dbReference>
<dbReference type="RefSeq" id="WP_146129222.1">
    <property type="nucleotide sequence ID" value="NZ_JAXEIU010000015.1"/>
</dbReference>